<dbReference type="VEuPathDB" id="FungiDB:PSHT_10189"/>
<dbReference type="Proteomes" id="UP000238274">
    <property type="component" value="Unassembled WGS sequence"/>
</dbReference>
<dbReference type="AlphaFoldDB" id="A0A2S4VBP4"/>
<evidence type="ECO:0000313" key="1">
    <source>
        <dbReference type="EMBL" id="POW06898.1"/>
    </source>
</evidence>
<reference evidence="1 2" key="1">
    <citation type="submission" date="2017-12" db="EMBL/GenBank/DDBJ databases">
        <title>Gene loss provides genomic basis for host adaptation in cereal stripe rust fungi.</title>
        <authorList>
            <person name="Xia C."/>
        </authorList>
    </citation>
    <scope>NUCLEOTIDE SEQUENCE [LARGE SCALE GENOMIC DNA]</scope>
    <source>
        <strain evidence="1 2">93TX-2</strain>
    </source>
</reference>
<dbReference type="EMBL" id="PKSM01000153">
    <property type="protein sequence ID" value="POW06898.1"/>
    <property type="molecule type" value="Genomic_DNA"/>
</dbReference>
<evidence type="ECO:0000313" key="2">
    <source>
        <dbReference type="Proteomes" id="UP000238274"/>
    </source>
</evidence>
<proteinExistence type="predicted"/>
<protein>
    <submittedName>
        <fullName evidence="1">Uncharacterized protein</fullName>
    </submittedName>
</protein>
<name>A0A2S4VBP4_9BASI</name>
<gene>
    <name evidence="1" type="ORF">PSHT_10189</name>
</gene>
<reference evidence="2" key="3">
    <citation type="journal article" date="2018" name="Mol. Plant Microbe Interact.">
        <title>Genome sequence resources for the wheat stripe rust pathogen (Puccinia striiformis f. sp. tritici) and the barley stripe rust pathogen (Puccinia striiformis f. sp. hordei).</title>
        <authorList>
            <person name="Xia C."/>
            <person name="Wang M."/>
            <person name="Yin C."/>
            <person name="Cornejo O.E."/>
            <person name="Hulbert S.H."/>
            <person name="Chen X."/>
        </authorList>
    </citation>
    <scope>NUCLEOTIDE SEQUENCE [LARGE SCALE GENOMIC DNA]</scope>
    <source>
        <strain evidence="2">93TX-2</strain>
    </source>
</reference>
<organism evidence="1 2">
    <name type="scientific">Puccinia striiformis</name>
    <dbReference type="NCBI Taxonomy" id="27350"/>
    <lineage>
        <taxon>Eukaryota</taxon>
        <taxon>Fungi</taxon>
        <taxon>Dikarya</taxon>
        <taxon>Basidiomycota</taxon>
        <taxon>Pucciniomycotina</taxon>
        <taxon>Pucciniomycetes</taxon>
        <taxon>Pucciniales</taxon>
        <taxon>Pucciniaceae</taxon>
        <taxon>Puccinia</taxon>
    </lineage>
</organism>
<sequence length="275" mass="31060">MTWTTLVIVMVQRSIESLESSLSNLINKSLLKFHCMHALRMAQDADQPSPFAEIISLQISPKISGPISYISPSHSPLLLKMKIVKNGRSAGQNSLCSSSKSFTHLFGWLKSFDSALSYTDSPRYASVSDRPHGKVVLEFKAKILPFNIDLHIRAVETTTREPEMKESKKLFRTTIYQAEIGCQDVKVRAPLTVFRTLRKSAYASDTEPLRNESSGWSNRLWVHNPSNVMRDMLLKYYYSSSQRRAFAYHISARAVQFILDLAEQESSSSSAEAET</sequence>
<comment type="caution">
    <text evidence="1">The sequence shown here is derived from an EMBL/GenBank/DDBJ whole genome shotgun (WGS) entry which is preliminary data.</text>
</comment>
<dbReference type="VEuPathDB" id="FungiDB:PSTT_06224"/>
<keyword evidence="2" id="KW-1185">Reference proteome</keyword>
<reference evidence="2" key="2">
    <citation type="journal article" date="2018" name="BMC Genomics">
        <title>Genomic insights into host adaptation between the wheat stripe rust pathogen (Puccinia striiformis f. sp. tritici) and the barley stripe rust pathogen (Puccinia striiformis f. sp. hordei).</title>
        <authorList>
            <person name="Xia C."/>
            <person name="Wang M."/>
            <person name="Yin C."/>
            <person name="Cornejo O.E."/>
            <person name="Hulbert S.H."/>
            <person name="Chen X."/>
        </authorList>
    </citation>
    <scope>NUCLEOTIDE SEQUENCE [LARGE SCALE GENOMIC DNA]</scope>
    <source>
        <strain evidence="2">93TX-2</strain>
    </source>
</reference>
<dbReference type="OrthoDB" id="1562405at2759"/>
<accession>A0A2S4VBP4</accession>